<dbReference type="GO" id="GO:0008643">
    <property type="term" value="P:carbohydrate transport"/>
    <property type="evidence" value="ECO:0007669"/>
    <property type="project" value="InterPro"/>
</dbReference>
<dbReference type="FunFam" id="3.40.50.300:FF:000042">
    <property type="entry name" value="Maltose/maltodextrin ABC transporter, ATP-binding protein"/>
    <property type="match status" value="1"/>
</dbReference>
<dbReference type="InterPro" id="IPR015855">
    <property type="entry name" value="ABC_transpr_MalK-like"/>
</dbReference>
<dbReference type="SUPFAM" id="SSF50331">
    <property type="entry name" value="MOP-like"/>
    <property type="match status" value="1"/>
</dbReference>
<dbReference type="Gene3D" id="2.40.50.100">
    <property type="match status" value="1"/>
</dbReference>
<dbReference type="InterPro" id="IPR003593">
    <property type="entry name" value="AAA+_ATPase"/>
</dbReference>
<dbReference type="InterPro" id="IPR040582">
    <property type="entry name" value="OB_MalK-like"/>
</dbReference>
<comment type="caution">
    <text evidence="5">The sequence shown here is derived from an EMBL/GenBank/DDBJ whole genome shotgun (WGS) entry which is preliminary data.</text>
</comment>
<keyword evidence="2" id="KW-0547">Nucleotide-binding</keyword>
<dbReference type="InterPro" id="IPR008995">
    <property type="entry name" value="Mo/tungstate-bd_C_term_dom"/>
</dbReference>
<dbReference type="RefSeq" id="WP_179642989.1">
    <property type="nucleotide sequence ID" value="NZ_BAAAYY010000001.1"/>
</dbReference>
<dbReference type="EMBL" id="JACCCC010000001">
    <property type="protein sequence ID" value="NYE46969.1"/>
    <property type="molecule type" value="Genomic_DNA"/>
</dbReference>
<dbReference type="NCBIfam" id="NF008653">
    <property type="entry name" value="PRK11650.1"/>
    <property type="match status" value="1"/>
</dbReference>
<accession>A0A852TSH3</accession>
<dbReference type="InterPro" id="IPR012340">
    <property type="entry name" value="NA-bd_OB-fold"/>
</dbReference>
<dbReference type="AlphaFoldDB" id="A0A852TSH3"/>
<evidence type="ECO:0000256" key="1">
    <source>
        <dbReference type="ARBA" id="ARBA00022448"/>
    </source>
</evidence>
<dbReference type="GO" id="GO:0140359">
    <property type="term" value="F:ABC-type transporter activity"/>
    <property type="evidence" value="ECO:0007669"/>
    <property type="project" value="InterPro"/>
</dbReference>
<dbReference type="Pfam" id="PF00005">
    <property type="entry name" value="ABC_tran"/>
    <property type="match status" value="1"/>
</dbReference>
<keyword evidence="5" id="KW-0762">Sugar transport</keyword>
<protein>
    <submittedName>
        <fullName evidence="5">Multiple sugar transport system ATP-binding protein</fullName>
    </submittedName>
</protein>
<dbReference type="PANTHER" id="PTHR43875:SF1">
    <property type="entry name" value="OSMOPROTECTIVE COMPOUNDS UPTAKE ATP-BINDING PROTEIN GGTA"/>
    <property type="match status" value="1"/>
</dbReference>
<dbReference type="Gene3D" id="2.40.50.140">
    <property type="entry name" value="Nucleic acid-binding proteins"/>
    <property type="match status" value="1"/>
</dbReference>
<dbReference type="Gene3D" id="3.40.50.300">
    <property type="entry name" value="P-loop containing nucleotide triphosphate hydrolases"/>
    <property type="match status" value="1"/>
</dbReference>
<dbReference type="InterPro" id="IPR027417">
    <property type="entry name" value="P-loop_NTPase"/>
</dbReference>
<keyword evidence="3 5" id="KW-0067">ATP-binding</keyword>
<dbReference type="InterPro" id="IPR047641">
    <property type="entry name" value="ABC_transpr_MalK/UgpC-like"/>
</dbReference>
<feature type="domain" description="ABC transporter" evidence="4">
    <location>
        <begin position="4"/>
        <end position="235"/>
    </location>
</feature>
<dbReference type="CDD" id="cd03301">
    <property type="entry name" value="ABC_MalK_N"/>
    <property type="match status" value="1"/>
</dbReference>
<dbReference type="GO" id="GO:0016887">
    <property type="term" value="F:ATP hydrolysis activity"/>
    <property type="evidence" value="ECO:0007669"/>
    <property type="project" value="InterPro"/>
</dbReference>
<keyword evidence="6" id="KW-1185">Reference proteome</keyword>
<evidence type="ECO:0000256" key="2">
    <source>
        <dbReference type="ARBA" id="ARBA00022741"/>
    </source>
</evidence>
<evidence type="ECO:0000313" key="5">
    <source>
        <dbReference type="EMBL" id="NYE46969.1"/>
    </source>
</evidence>
<dbReference type="InterPro" id="IPR017871">
    <property type="entry name" value="ABC_transporter-like_CS"/>
</dbReference>
<dbReference type="Proteomes" id="UP000589036">
    <property type="component" value="Unassembled WGS sequence"/>
</dbReference>
<name>A0A852TSH3_9ACTN</name>
<keyword evidence="1" id="KW-0813">Transport</keyword>
<dbReference type="SUPFAM" id="SSF52540">
    <property type="entry name" value="P-loop containing nucleoside triphosphate hydrolases"/>
    <property type="match status" value="1"/>
</dbReference>
<reference evidence="5 6" key="1">
    <citation type="submission" date="2020-07" db="EMBL/GenBank/DDBJ databases">
        <title>Sequencing the genomes of 1000 actinobacteria strains.</title>
        <authorList>
            <person name="Klenk H.-P."/>
        </authorList>
    </citation>
    <scope>NUCLEOTIDE SEQUENCE [LARGE SCALE GENOMIC DNA]</scope>
    <source>
        <strain evidence="5 6">CXB654</strain>
    </source>
</reference>
<gene>
    <name evidence="5" type="ORF">HDA32_002089</name>
</gene>
<evidence type="ECO:0000256" key="3">
    <source>
        <dbReference type="ARBA" id="ARBA00022840"/>
    </source>
</evidence>
<dbReference type="GO" id="GO:0005524">
    <property type="term" value="F:ATP binding"/>
    <property type="evidence" value="ECO:0007669"/>
    <property type="project" value="UniProtKB-KW"/>
</dbReference>
<sequence length="414" mass="44505">MAKVQLAQVSKVYPDGTRAVDGLDLDIAEGEFLVLVGPSGCGKTTALRMVAGLEEISTGQLRIGDRVVNQVPARDRDVAMVFQSYALYPHLSVRNNIAFGLQLRKTPKGEIDRRVEEAARTLGLTEHLDRKPRNLSGGQRQRVAMGRAIVRKPQAFLMDEPLSNLDAKLRVQMRAEISRIQRGLGVTTVYVTHDQVEAMTLGDRVAVLKKGVLQQVAPPQELYDRPTNLFVAGFIGSPAMNLLRGALSADGDAAALAIGGQGLAVPASLLRARPGLRDYIGRDVAVGIRPEDMEDADIGGAGAADGAVLTSTTELVEALGSELLAHFRIDASPVVTEDTRELARDAGADEVDDADRAGSDMIARFSPRSTAAIGRPVRVRVDTERLYFFDPDTGAAIWGDPAHPVHQKKEGTHA</sequence>
<dbReference type="PROSITE" id="PS00211">
    <property type="entry name" value="ABC_TRANSPORTER_1"/>
    <property type="match status" value="1"/>
</dbReference>
<evidence type="ECO:0000259" key="4">
    <source>
        <dbReference type="PROSITE" id="PS50893"/>
    </source>
</evidence>
<organism evidence="5 6">
    <name type="scientific">Spinactinospora alkalitolerans</name>
    <dbReference type="NCBI Taxonomy" id="687207"/>
    <lineage>
        <taxon>Bacteria</taxon>
        <taxon>Bacillati</taxon>
        <taxon>Actinomycetota</taxon>
        <taxon>Actinomycetes</taxon>
        <taxon>Streptosporangiales</taxon>
        <taxon>Nocardiopsidaceae</taxon>
        <taxon>Spinactinospora</taxon>
    </lineage>
</organism>
<dbReference type="GO" id="GO:0055052">
    <property type="term" value="C:ATP-binding cassette (ABC) transporter complex, substrate-binding subunit-containing"/>
    <property type="evidence" value="ECO:0007669"/>
    <property type="project" value="TreeGrafter"/>
</dbReference>
<dbReference type="PROSITE" id="PS50893">
    <property type="entry name" value="ABC_TRANSPORTER_2"/>
    <property type="match status" value="1"/>
</dbReference>
<dbReference type="Pfam" id="PF17912">
    <property type="entry name" value="OB_MalK"/>
    <property type="match status" value="1"/>
</dbReference>
<proteinExistence type="predicted"/>
<dbReference type="SMART" id="SM00382">
    <property type="entry name" value="AAA"/>
    <property type="match status" value="1"/>
</dbReference>
<evidence type="ECO:0000313" key="6">
    <source>
        <dbReference type="Proteomes" id="UP000589036"/>
    </source>
</evidence>
<dbReference type="PANTHER" id="PTHR43875">
    <property type="entry name" value="MALTODEXTRIN IMPORT ATP-BINDING PROTEIN MSMX"/>
    <property type="match status" value="1"/>
</dbReference>
<dbReference type="InterPro" id="IPR003439">
    <property type="entry name" value="ABC_transporter-like_ATP-bd"/>
</dbReference>